<evidence type="ECO:0000313" key="4">
    <source>
        <dbReference type="Proteomes" id="UP001224890"/>
    </source>
</evidence>
<proteinExistence type="predicted"/>
<name>A0AAJ0A6G1_9PEZI</name>
<dbReference type="InterPro" id="IPR029033">
    <property type="entry name" value="His_PPase_superfam"/>
</dbReference>
<organism evidence="3 4">
    <name type="scientific">Colletotrichum godetiae</name>
    <dbReference type="NCBI Taxonomy" id="1209918"/>
    <lineage>
        <taxon>Eukaryota</taxon>
        <taxon>Fungi</taxon>
        <taxon>Dikarya</taxon>
        <taxon>Ascomycota</taxon>
        <taxon>Pezizomycotina</taxon>
        <taxon>Sordariomycetes</taxon>
        <taxon>Hypocreomycetidae</taxon>
        <taxon>Glomerellales</taxon>
        <taxon>Glomerellaceae</taxon>
        <taxon>Colletotrichum</taxon>
        <taxon>Colletotrichum acutatum species complex</taxon>
    </lineage>
</organism>
<dbReference type="Proteomes" id="UP001224890">
    <property type="component" value="Unassembled WGS sequence"/>
</dbReference>
<dbReference type="InterPro" id="IPR013078">
    <property type="entry name" value="His_Pase_superF_clade-1"/>
</dbReference>
<evidence type="ECO:0000313" key="3">
    <source>
        <dbReference type="EMBL" id="KAK1656768.1"/>
    </source>
</evidence>
<dbReference type="GO" id="GO:0046390">
    <property type="term" value="P:ribose phosphate biosynthetic process"/>
    <property type="evidence" value="ECO:0007669"/>
    <property type="project" value="TreeGrafter"/>
</dbReference>
<feature type="binding site" evidence="2">
    <location>
        <position position="112"/>
    </location>
    <ligand>
        <name>substrate</name>
    </ligand>
</feature>
<dbReference type="Gene3D" id="3.40.50.1240">
    <property type="entry name" value="Phosphoglycerate mutase-like"/>
    <property type="match status" value="1"/>
</dbReference>
<feature type="binding site" evidence="2">
    <location>
        <begin position="28"/>
        <end position="29"/>
    </location>
    <ligand>
        <name>substrate</name>
    </ligand>
</feature>
<dbReference type="SMART" id="SM00855">
    <property type="entry name" value="PGAM"/>
    <property type="match status" value="1"/>
</dbReference>
<dbReference type="EMBL" id="JAHMHR010000122">
    <property type="protein sequence ID" value="KAK1656768.1"/>
    <property type="molecule type" value="Genomic_DNA"/>
</dbReference>
<dbReference type="InterPro" id="IPR050275">
    <property type="entry name" value="PGM_Phosphatase"/>
</dbReference>
<dbReference type="PANTHER" id="PTHR48100:SF15">
    <property type="entry name" value="SEDOHEPTULOSE 1,7-BISPHOSPHATASE"/>
    <property type="match status" value="1"/>
</dbReference>
<evidence type="ECO:0000256" key="2">
    <source>
        <dbReference type="PIRSR" id="PIRSR613078-2"/>
    </source>
</evidence>
<dbReference type="Pfam" id="PF00300">
    <property type="entry name" value="His_Phos_1"/>
    <property type="match status" value="1"/>
</dbReference>
<feature type="active site" description="Tele-phosphohistidine intermediate" evidence="1">
    <location>
        <position position="16"/>
    </location>
</feature>
<evidence type="ECO:0000256" key="1">
    <source>
        <dbReference type="PIRSR" id="PIRSR613078-1"/>
    </source>
</evidence>
<feature type="active site" description="Proton donor/acceptor" evidence="1">
    <location>
        <position position="101"/>
    </location>
</feature>
<dbReference type="AlphaFoldDB" id="A0AAJ0A6G1"/>
<dbReference type="GO" id="GO:0050278">
    <property type="term" value="F:sedoheptulose-bisphosphatase activity"/>
    <property type="evidence" value="ECO:0007669"/>
    <property type="project" value="TreeGrafter"/>
</dbReference>
<dbReference type="CDD" id="cd07067">
    <property type="entry name" value="HP_PGM_like"/>
    <property type="match status" value="1"/>
</dbReference>
<dbReference type="PANTHER" id="PTHR48100">
    <property type="entry name" value="BROAD-SPECIFICITY PHOSPHATASE YOR283W-RELATED"/>
    <property type="match status" value="1"/>
</dbReference>
<gene>
    <name evidence="3" type="ORF">BDP55DRAFT_735446</name>
</gene>
<feature type="binding site" evidence="2">
    <location>
        <position position="72"/>
    </location>
    <ligand>
        <name>substrate</name>
    </ligand>
</feature>
<accession>A0AAJ0A6G1</accession>
<dbReference type="SUPFAM" id="SSF53254">
    <property type="entry name" value="Phosphoglycerate mutase-like"/>
    <property type="match status" value="1"/>
</dbReference>
<reference evidence="3" key="1">
    <citation type="submission" date="2021-06" db="EMBL/GenBank/DDBJ databases">
        <title>Comparative genomics, transcriptomics and evolutionary studies reveal genomic signatures of adaptation to plant cell wall in hemibiotrophic fungi.</title>
        <authorList>
            <consortium name="DOE Joint Genome Institute"/>
            <person name="Baroncelli R."/>
            <person name="Diaz J.F."/>
            <person name="Benocci T."/>
            <person name="Peng M."/>
            <person name="Battaglia E."/>
            <person name="Haridas S."/>
            <person name="Andreopoulos W."/>
            <person name="Labutti K."/>
            <person name="Pangilinan J."/>
            <person name="Floch G.L."/>
            <person name="Makela M.R."/>
            <person name="Henrissat B."/>
            <person name="Grigoriev I.V."/>
            <person name="Crouch J.A."/>
            <person name="De Vries R.P."/>
            <person name="Sukno S.A."/>
            <person name="Thon M.R."/>
        </authorList>
    </citation>
    <scope>NUCLEOTIDE SEQUENCE</scope>
    <source>
        <strain evidence="3">CBS 193.32</strain>
    </source>
</reference>
<dbReference type="PIRSF" id="PIRSF000709">
    <property type="entry name" value="6PFK_2-Ptase"/>
    <property type="match status" value="1"/>
</dbReference>
<dbReference type="GeneID" id="85464846"/>
<sequence>MSDKKSQTPRVFIMRHGETEWSRARRLTGSTEIDLNEEGEQQVAAMAKAYAGAGKTIDPNRLGLVVVSPRKRARRTLDLFLPMSDDGNQKPEVVVDDNVAERDHGDYEGLPKEEIQEKRWAMGLDEGTKWNIWRDGCAGGESNQQVTERVDRVISQIRDKQSTYMNGEKPADVLVVSHGSILAVFAARWDGTDATHGRRYFLPPAGIARLK</sequence>
<keyword evidence="4" id="KW-1185">Reference proteome</keyword>
<protein>
    <submittedName>
        <fullName evidence="3">Phosphoglycerate mutase</fullName>
    </submittedName>
</protein>
<dbReference type="RefSeq" id="XP_060421532.1">
    <property type="nucleotide sequence ID" value="XM_060580320.1"/>
</dbReference>
<comment type="caution">
    <text evidence="3">The sequence shown here is derived from an EMBL/GenBank/DDBJ whole genome shotgun (WGS) entry which is preliminary data.</text>
</comment>